<dbReference type="Pfam" id="PF00498">
    <property type="entry name" value="FHA"/>
    <property type="match status" value="1"/>
</dbReference>
<evidence type="ECO:0000313" key="3">
    <source>
        <dbReference type="EMBL" id="CQR74574.1"/>
    </source>
</evidence>
<dbReference type="CDD" id="cd00060">
    <property type="entry name" value="FHA"/>
    <property type="match status" value="1"/>
</dbReference>
<dbReference type="Gene3D" id="2.60.200.20">
    <property type="match status" value="1"/>
</dbReference>
<dbReference type="RefSeq" id="WP_021170560.1">
    <property type="nucleotide sequence ID" value="NZ_CTRP01000014.1"/>
</dbReference>
<protein>
    <submittedName>
        <fullName evidence="3">FHA-domain-containing proteins</fullName>
    </submittedName>
</protein>
<dbReference type="InterPro" id="IPR000253">
    <property type="entry name" value="FHA_dom"/>
</dbReference>
<feature type="domain" description="FHA" evidence="2">
    <location>
        <begin position="88"/>
        <end position="137"/>
    </location>
</feature>
<proteinExistence type="predicted"/>
<accession>A0A0U1L6S3</accession>
<dbReference type="PROSITE" id="PS50006">
    <property type="entry name" value="FHA_DOMAIN"/>
    <property type="match status" value="1"/>
</dbReference>
<sequence>MPGKLQVLNIVVIALQYSLVVLLYYFLYRVVKLAARDLNRLAFDDPDDSVVHDTRISDADFSSHPRLIVIDDHQELLSQTFFTIIDSLTIGRSQHTNVVIDSSFVSHEHACISRVKQNYLLADLNSTNGTLVNGQQVEEEIALVDGDIIQIGAVTLKFER</sequence>
<keyword evidence="1" id="KW-0812">Transmembrane</keyword>
<dbReference type="EMBL" id="CTRP01000014">
    <property type="protein sequence ID" value="CQR74574.1"/>
    <property type="molecule type" value="Genomic_DNA"/>
</dbReference>
<evidence type="ECO:0000259" key="2">
    <source>
        <dbReference type="PROSITE" id="PS50006"/>
    </source>
</evidence>
<dbReference type="InterPro" id="IPR008984">
    <property type="entry name" value="SMAD_FHA_dom_sf"/>
</dbReference>
<reference evidence="4" key="1">
    <citation type="submission" date="2015-03" db="EMBL/GenBank/DDBJ databases">
        <authorList>
            <person name="Nijsse Bart"/>
        </authorList>
    </citation>
    <scope>NUCLEOTIDE SEQUENCE [LARGE SCALE GENOMIC DNA]</scope>
</reference>
<feature type="transmembrane region" description="Helical" evidence="1">
    <location>
        <begin position="6"/>
        <end position="27"/>
    </location>
</feature>
<keyword evidence="1" id="KW-1133">Transmembrane helix</keyword>
<keyword evidence="1" id="KW-0472">Membrane</keyword>
<dbReference type="SMART" id="SM00240">
    <property type="entry name" value="FHA"/>
    <property type="match status" value="1"/>
</dbReference>
<keyword evidence="4" id="KW-1185">Reference proteome</keyword>
<evidence type="ECO:0000256" key="1">
    <source>
        <dbReference type="SAM" id="Phobius"/>
    </source>
</evidence>
<name>A0A0U1L6S3_9FIRM</name>
<organism evidence="3 4">
    <name type="scientific">Sporomusa ovata</name>
    <dbReference type="NCBI Taxonomy" id="2378"/>
    <lineage>
        <taxon>Bacteria</taxon>
        <taxon>Bacillati</taxon>
        <taxon>Bacillota</taxon>
        <taxon>Negativicutes</taxon>
        <taxon>Selenomonadales</taxon>
        <taxon>Sporomusaceae</taxon>
        <taxon>Sporomusa</taxon>
    </lineage>
</organism>
<dbReference type="AlphaFoldDB" id="A0A0U1L6S3"/>
<dbReference type="Proteomes" id="UP000049855">
    <property type="component" value="Unassembled WGS sequence"/>
</dbReference>
<gene>
    <name evidence="3" type="ORF">SpAn4DRAFT_1036</name>
</gene>
<dbReference type="SUPFAM" id="SSF49879">
    <property type="entry name" value="SMAD/FHA domain"/>
    <property type="match status" value="1"/>
</dbReference>
<evidence type="ECO:0000313" key="4">
    <source>
        <dbReference type="Proteomes" id="UP000049855"/>
    </source>
</evidence>